<dbReference type="GO" id="GO:0005576">
    <property type="term" value="C:extracellular region"/>
    <property type="evidence" value="ECO:0007669"/>
    <property type="project" value="InterPro"/>
</dbReference>
<evidence type="ECO:0000259" key="1">
    <source>
        <dbReference type="PROSITE" id="PS51390"/>
    </source>
</evidence>
<dbReference type="Pfam" id="PF00095">
    <property type="entry name" value="WAP"/>
    <property type="match status" value="1"/>
</dbReference>
<dbReference type="Gene3D" id="4.10.75.10">
    <property type="entry name" value="Elafin-like"/>
    <property type="match status" value="1"/>
</dbReference>
<protein>
    <recommendedName>
        <fullName evidence="1">WAP domain-containing protein</fullName>
    </recommendedName>
</protein>
<dbReference type="EMBL" id="JAWZYT010006722">
    <property type="protein sequence ID" value="KAK4287654.1"/>
    <property type="molecule type" value="Genomic_DNA"/>
</dbReference>
<dbReference type="AlphaFoldDB" id="A0AAE1NEG7"/>
<evidence type="ECO:0000313" key="2">
    <source>
        <dbReference type="EMBL" id="KAK4287654.1"/>
    </source>
</evidence>
<feature type="domain" description="WAP" evidence="1">
    <location>
        <begin position="47"/>
        <end position="97"/>
    </location>
</feature>
<reference evidence="2" key="1">
    <citation type="submission" date="2023-11" db="EMBL/GenBank/DDBJ databases">
        <title>Genome assemblies of two species of porcelain crab, Petrolisthes cinctipes and Petrolisthes manimaculis (Anomura: Porcellanidae).</title>
        <authorList>
            <person name="Angst P."/>
        </authorList>
    </citation>
    <scope>NUCLEOTIDE SEQUENCE</scope>
    <source>
        <strain evidence="2">PB745_02</strain>
        <tissue evidence="2">Gill</tissue>
    </source>
</reference>
<comment type="caution">
    <text evidence="2">The sequence shown here is derived from an EMBL/GenBank/DDBJ whole genome shotgun (WGS) entry which is preliminary data.</text>
</comment>
<proteinExistence type="predicted"/>
<dbReference type="SMART" id="SM00217">
    <property type="entry name" value="WAP"/>
    <property type="match status" value="1"/>
</dbReference>
<accession>A0AAE1NEG7</accession>
<keyword evidence="3" id="KW-1185">Reference proteome</keyword>
<dbReference type="PROSITE" id="PS51390">
    <property type="entry name" value="WAP"/>
    <property type="match status" value="1"/>
</dbReference>
<dbReference type="SUPFAM" id="SSF57256">
    <property type="entry name" value="Elafin-like"/>
    <property type="match status" value="1"/>
</dbReference>
<gene>
    <name evidence="2" type="ORF">Pmani_039278</name>
</gene>
<evidence type="ECO:0000313" key="3">
    <source>
        <dbReference type="Proteomes" id="UP001292094"/>
    </source>
</evidence>
<organism evidence="2 3">
    <name type="scientific">Petrolisthes manimaculis</name>
    <dbReference type="NCBI Taxonomy" id="1843537"/>
    <lineage>
        <taxon>Eukaryota</taxon>
        <taxon>Metazoa</taxon>
        <taxon>Ecdysozoa</taxon>
        <taxon>Arthropoda</taxon>
        <taxon>Crustacea</taxon>
        <taxon>Multicrustacea</taxon>
        <taxon>Malacostraca</taxon>
        <taxon>Eumalacostraca</taxon>
        <taxon>Eucarida</taxon>
        <taxon>Decapoda</taxon>
        <taxon>Pleocyemata</taxon>
        <taxon>Anomura</taxon>
        <taxon>Galatheoidea</taxon>
        <taxon>Porcellanidae</taxon>
        <taxon>Petrolisthes</taxon>
    </lineage>
</organism>
<dbReference type="Proteomes" id="UP001292094">
    <property type="component" value="Unassembled WGS sequence"/>
</dbReference>
<dbReference type="InterPro" id="IPR008197">
    <property type="entry name" value="WAP_dom"/>
</dbReference>
<dbReference type="GO" id="GO:0030414">
    <property type="term" value="F:peptidase inhibitor activity"/>
    <property type="evidence" value="ECO:0007669"/>
    <property type="project" value="InterPro"/>
</dbReference>
<name>A0AAE1NEG7_9EUCA</name>
<dbReference type="InterPro" id="IPR036645">
    <property type="entry name" value="Elafin-like_sf"/>
</dbReference>
<sequence length="104" mass="11419">MEVVEIVVIVEMVREQKSLVTRVDITAGLPLTKPTAVRPNEDPISKPSVKGGLCPEAVTHCSSDPFPRHCSNDGGCPGVFKCCYDSCRSRHLCTPPRHLLLDNY</sequence>